<evidence type="ECO:0000259" key="18">
    <source>
        <dbReference type="Pfam" id="PF17652"/>
    </source>
</evidence>
<evidence type="ECO:0000259" key="17">
    <source>
        <dbReference type="Pfam" id="PF03639"/>
    </source>
</evidence>
<dbReference type="GO" id="GO:0000920">
    <property type="term" value="P:septum digestion after cytokinesis"/>
    <property type="evidence" value="ECO:0007669"/>
    <property type="project" value="UniProtKB-ARBA"/>
</dbReference>
<evidence type="ECO:0000256" key="4">
    <source>
        <dbReference type="ARBA" id="ARBA00012780"/>
    </source>
</evidence>
<keyword evidence="5" id="KW-0134">Cell wall</keyword>
<evidence type="ECO:0000256" key="2">
    <source>
        <dbReference type="ARBA" id="ARBA00004191"/>
    </source>
</evidence>
<comment type="subcellular location">
    <subcellularLocation>
        <location evidence="2">Secreted</location>
        <location evidence="2">Cell wall</location>
    </subcellularLocation>
</comment>
<keyword evidence="10" id="KW-0119">Carbohydrate metabolism</keyword>
<evidence type="ECO:0000256" key="15">
    <source>
        <dbReference type="ARBA" id="ARBA00075210"/>
    </source>
</evidence>
<keyword evidence="9" id="KW-0325">Glycoprotein</keyword>
<accession>A0A1Y1ZT66</accession>
<dbReference type="GO" id="GO:0000272">
    <property type="term" value="P:polysaccharide catabolic process"/>
    <property type="evidence" value="ECO:0007669"/>
    <property type="project" value="UniProtKB-KW"/>
</dbReference>
<gene>
    <name evidence="19" type="ORF">BCR34DRAFT_481285</name>
</gene>
<keyword evidence="12" id="KW-0961">Cell wall biogenesis/degradation</keyword>
<organism evidence="19 20">
    <name type="scientific">Clohesyomyces aquaticus</name>
    <dbReference type="NCBI Taxonomy" id="1231657"/>
    <lineage>
        <taxon>Eukaryota</taxon>
        <taxon>Fungi</taxon>
        <taxon>Dikarya</taxon>
        <taxon>Ascomycota</taxon>
        <taxon>Pezizomycotina</taxon>
        <taxon>Dothideomycetes</taxon>
        <taxon>Pleosporomycetidae</taxon>
        <taxon>Pleosporales</taxon>
        <taxon>Lindgomycetaceae</taxon>
        <taxon>Clohesyomyces</taxon>
    </lineage>
</organism>
<dbReference type="EMBL" id="MCFA01000043">
    <property type="protein sequence ID" value="ORY13237.1"/>
    <property type="molecule type" value="Genomic_DNA"/>
</dbReference>
<dbReference type="PROSITE" id="PS52008">
    <property type="entry name" value="GH81"/>
    <property type="match status" value="1"/>
</dbReference>
<dbReference type="Pfam" id="PF17652">
    <property type="entry name" value="Glyco_hydro81C"/>
    <property type="match status" value="1"/>
</dbReference>
<evidence type="ECO:0000256" key="13">
    <source>
        <dbReference type="ARBA" id="ARBA00023326"/>
    </source>
</evidence>
<keyword evidence="20" id="KW-1185">Reference proteome</keyword>
<dbReference type="AlphaFoldDB" id="A0A1Y1ZT66"/>
<sequence length="856" mass="91560">MDKLLFLLGLLHATLIHAFPTPEEIGERIPFGDRAIAISTDLPVTTSYSSALLSSLQTATATLSPSLTGSILTGLPNGGNSANPLPTIPVSTPVGSLAPIGTTLSPGSTAPAAPAAPNIFVPMAGDAPPQQISTRADHPVEKLGILDENVPIETNKFYANFFLGSQTSSVWTHPYSLAWAKGHGNTWGMAVTHVERSQFAWDDNTPPRYFIGPIGLQHIVFSAEELGKSTTLTTEELTAFSVYANLAPSSDAPPIISIPCVQGMGFVTALYNGAKPLLNSGTFFRTLKYVDQLNGGTTYKYQIQLEDNSQWLLYATPSASLGAPPFELQDSATIVGPEGFVGTIQVAKNPANSAGAQAFDSAAGAFAVNATVSGSVDGSTGSYTIAWGKDGVVSQPLVMFTLPHQVESFDSKTSAALTDISLVTTTKGYARAIVVKDSITMLEPNLPTSIGFSPWVPAGNGGNGGSEHNILTPAAMTAVNSAGALELNEDMDTQTRLNSMYYSGKALSKFAGIIYTLQTLGQNSQLAAAGLPKLKDAFNVFVNNTQPLPLVYDSKWKGVVSSGTYQAGDSGLDFGNAYYNDHHFHYGYFVYTAAVIGHLDPSWLDQGTNKAWINMLVRDYANPSSNDPYFPFQRSFDWVHGHSWAKGLFESGDGKDQESTSEDTFATHALKMWGRISGDANMEARANLQLAVQARSLRNYFLLSNNNTVQPKQFLPNKVTGILFENKVDHATYFGGNAEFVQGIHMIPMNPSSAYTRPQGFVKEEWDAYFSDGRVDKVQGGWKGILYANLALVDPQTAYNFFSRSDFDASVLDGGASRTWYLAFCAAMAGQSLNIAEIAVVGGEVTAPSVKGCSHS</sequence>
<keyword evidence="11" id="KW-0326">Glycosidase</keyword>
<dbReference type="Gene3D" id="1.20.5.420">
    <property type="entry name" value="Immunoglobulin FC, subunit C"/>
    <property type="match status" value="1"/>
</dbReference>
<feature type="chain" id="PRO_5012282308" description="Glucan endo-1,3-beta-D-glucosidase 1" evidence="16">
    <location>
        <begin position="19"/>
        <end position="856"/>
    </location>
</feature>
<keyword evidence="7 16" id="KW-0732">Signal</keyword>
<dbReference type="InterPro" id="IPR040451">
    <property type="entry name" value="GH81_N"/>
</dbReference>
<feature type="signal peptide" evidence="16">
    <location>
        <begin position="1"/>
        <end position="18"/>
    </location>
</feature>
<keyword evidence="8" id="KW-0378">Hydrolase</keyword>
<evidence type="ECO:0000256" key="1">
    <source>
        <dbReference type="ARBA" id="ARBA00000382"/>
    </source>
</evidence>
<evidence type="ECO:0000256" key="16">
    <source>
        <dbReference type="SAM" id="SignalP"/>
    </source>
</evidence>
<dbReference type="GO" id="GO:0009986">
    <property type="term" value="C:cell surface"/>
    <property type="evidence" value="ECO:0007669"/>
    <property type="project" value="TreeGrafter"/>
</dbReference>
<dbReference type="STRING" id="1231657.A0A1Y1ZT66"/>
<evidence type="ECO:0000256" key="5">
    <source>
        <dbReference type="ARBA" id="ARBA00022512"/>
    </source>
</evidence>
<dbReference type="FunFam" id="1.20.5.420:FF:000008">
    <property type="entry name" value="Endo-1,3-beta-glucanase Engl1"/>
    <property type="match status" value="1"/>
</dbReference>
<reference evidence="19 20" key="1">
    <citation type="submission" date="2016-07" db="EMBL/GenBank/DDBJ databases">
        <title>Pervasive Adenine N6-methylation of Active Genes in Fungi.</title>
        <authorList>
            <consortium name="DOE Joint Genome Institute"/>
            <person name="Mondo S.J."/>
            <person name="Dannebaum R.O."/>
            <person name="Kuo R.C."/>
            <person name="Labutti K."/>
            <person name="Haridas S."/>
            <person name="Kuo A."/>
            <person name="Salamov A."/>
            <person name="Ahrendt S.R."/>
            <person name="Lipzen A."/>
            <person name="Sullivan W."/>
            <person name="Andreopoulos W.B."/>
            <person name="Clum A."/>
            <person name="Lindquist E."/>
            <person name="Daum C."/>
            <person name="Ramamoorthy G.K."/>
            <person name="Gryganskyi A."/>
            <person name="Culley D."/>
            <person name="Magnuson J.K."/>
            <person name="James T.Y."/>
            <person name="O'Malley M.A."/>
            <person name="Stajich J.E."/>
            <person name="Spatafora J.W."/>
            <person name="Visel A."/>
            <person name="Grigoriev I.V."/>
        </authorList>
    </citation>
    <scope>NUCLEOTIDE SEQUENCE [LARGE SCALE GENOMIC DNA]</scope>
    <source>
        <strain evidence="19 20">CBS 115471</strain>
    </source>
</reference>
<dbReference type="GO" id="GO:0052861">
    <property type="term" value="F:endo-1,3(4)-beta-glucanase activity"/>
    <property type="evidence" value="ECO:0007669"/>
    <property type="project" value="InterPro"/>
</dbReference>
<comment type="catalytic activity">
    <reaction evidence="1">
        <text>Hydrolysis of (1-&gt;3)-beta-D-glucosidic linkages in (1-&gt;3)-beta-D-glucans.</text>
        <dbReference type="EC" id="3.2.1.39"/>
    </reaction>
</comment>
<dbReference type="FunFam" id="2.70.98.30:FF:000006">
    <property type="entry name" value="Endo-1,3-beta-glucanase Engl1"/>
    <property type="match status" value="1"/>
</dbReference>
<evidence type="ECO:0000256" key="12">
    <source>
        <dbReference type="ARBA" id="ARBA00023316"/>
    </source>
</evidence>
<evidence type="ECO:0000256" key="14">
    <source>
        <dbReference type="ARBA" id="ARBA00074614"/>
    </source>
</evidence>
<evidence type="ECO:0000256" key="6">
    <source>
        <dbReference type="ARBA" id="ARBA00022525"/>
    </source>
</evidence>
<comment type="caution">
    <text evidence="19">The sequence shown here is derived from an EMBL/GenBank/DDBJ whole genome shotgun (WGS) entry which is preliminary data.</text>
</comment>
<dbReference type="GO" id="GO:0042973">
    <property type="term" value="F:glucan endo-1,3-beta-D-glucosidase activity"/>
    <property type="evidence" value="ECO:0007669"/>
    <property type="project" value="UniProtKB-EC"/>
</dbReference>
<dbReference type="EC" id="3.2.1.39" evidence="4"/>
<evidence type="ECO:0000256" key="9">
    <source>
        <dbReference type="ARBA" id="ARBA00023180"/>
    </source>
</evidence>
<feature type="domain" description="Glycosyl hydrolase family 81 C-terminal" evidence="18">
    <location>
        <begin position="473"/>
        <end position="822"/>
    </location>
</feature>
<dbReference type="Gene3D" id="1.10.287.1170">
    <property type="entry name" value="glycoside hydrolase family 81 endo-[beta] glucanase"/>
    <property type="match status" value="1"/>
</dbReference>
<dbReference type="InterPro" id="IPR005200">
    <property type="entry name" value="Endo-beta-glucanase"/>
</dbReference>
<feature type="domain" description="Glycosyl hydrolase family 81 N-terminal" evidence="17">
    <location>
        <begin position="138"/>
        <end position="456"/>
    </location>
</feature>
<proteinExistence type="inferred from homology"/>
<evidence type="ECO:0000313" key="19">
    <source>
        <dbReference type="EMBL" id="ORY13237.1"/>
    </source>
</evidence>
<comment type="similarity">
    <text evidence="3">Belongs to the glycosyl hydrolase 81 family.</text>
</comment>
<dbReference type="Gene3D" id="2.70.98.30">
    <property type="entry name" value="Golgi alpha-mannosidase II, domain 4"/>
    <property type="match status" value="1"/>
</dbReference>
<name>A0A1Y1ZT66_9PLEO</name>
<dbReference type="PANTHER" id="PTHR31983">
    <property type="entry name" value="ENDO-1,3(4)-BETA-GLUCANASE 1"/>
    <property type="match status" value="1"/>
</dbReference>
<keyword evidence="13" id="KW-0624">Polysaccharide degradation</keyword>
<dbReference type="OrthoDB" id="4473401at2759"/>
<dbReference type="InterPro" id="IPR040720">
    <property type="entry name" value="GH81_C"/>
</dbReference>
<dbReference type="PANTHER" id="PTHR31983:SF0">
    <property type="entry name" value="GLUCAN ENDO-1,3-BETA-D-GLUCOSIDASE 2"/>
    <property type="match status" value="1"/>
</dbReference>
<evidence type="ECO:0000256" key="7">
    <source>
        <dbReference type="ARBA" id="ARBA00022729"/>
    </source>
</evidence>
<dbReference type="Proteomes" id="UP000193144">
    <property type="component" value="Unassembled WGS sequence"/>
</dbReference>
<dbReference type="Pfam" id="PF03639">
    <property type="entry name" value="Glyco_hydro_81"/>
    <property type="match status" value="1"/>
</dbReference>
<evidence type="ECO:0000256" key="3">
    <source>
        <dbReference type="ARBA" id="ARBA00010730"/>
    </source>
</evidence>
<dbReference type="GO" id="GO:0071555">
    <property type="term" value="P:cell wall organization"/>
    <property type="evidence" value="ECO:0007669"/>
    <property type="project" value="UniProtKB-KW"/>
</dbReference>
<keyword evidence="6" id="KW-0964">Secreted</keyword>
<protein>
    <recommendedName>
        <fullName evidence="14">Glucan endo-1,3-beta-D-glucosidase 1</fullName>
        <ecNumber evidence="4">3.2.1.39</ecNumber>
    </recommendedName>
    <alternativeName>
        <fullName evidence="15">Daughter specific expression protein 4</fullName>
    </alternativeName>
</protein>
<evidence type="ECO:0000256" key="8">
    <source>
        <dbReference type="ARBA" id="ARBA00022801"/>
    </source>
</evidence>
<evidence type="ECO:0000256" key="10">
    <source>
        <dbReference type="ARBA" id="ARBA00023277"/>
    </source>
</evidence>
<evidence type="ECO:0000256" key="11">
    <source>
        <dbReference type="ARBA" id="ARBA00023295"/>
    </source>
</evidence>
<evidence type="ECO:0000313" key="20">
    <source>
        <dbReference type="Proteomes" id="UP000193144"/>
    </source>
</evidence>